<proteinExistence type="predicted"/>
<dbReference type="InterPro" id="IPR010838">
    <property type="entry name" value="DUF1444"/>
</dbReference>
<reference evidence="1 2" key="1">
    <citation type="submission" date="2013-09" db="EMBL/GenBank/DDBJ databases">
        <authorList>
            <person name="Zeng Z."/>
            <person name="Chen C."/>
        </authorList>
    </citation>
    <scope>NUCLEOTIDE SEQUENCE [LARGE SCALE GENOMIC DNA]</scope>
    <source>
        <strain evidence="1 2">WB 3.3-2</strain>
    </source>
</reference>
<dbReference type="AlphaFoldDB" id="A0A0A2MDW0"/>
<organism evidence="1 2">
    <name type="scientific">Flavobacterium rivuli WB 3.3-2 = DSM 21788</name>
    <dbReference type="NCBI Taxonomy" id="1121895"/>
    <lineage>
        <taxon>Bacteria</taxon>
        <taxon>Pseudomonadati</taxon>
        <taxon>Bacteroidota</taxon>
        <taxon>Flavobacteriia</taxon>
        <taxon>Flavobacteriales</taxon>
        <taxon>Flavobacteriaceae</taxon>
        <taxon>Flavobacterium</taxon>
    </lineage>
</organism>
<evidence type="ECO:0008006" key="3">
    <source>
        <dbReference type="Google" id="ProtNLM"/>
    </source>
</evidence>
<keyword evidence="2" id="KW-1185">Reference proteome</keyword>
<gene>
    <name evidence="1" type="ORF">Q765_11485</name>
</gene>
<dbReference type="Pfam" id="PF07285">
    <property type="entry name" value="DUF1444"/>
    <property type="match status" value="1"/>
</dbReference>
<evidence type="ECO:0000313" key="1">
    <source>
        <dbReference type="EMBL" id="KGO86485.1"/>
    </source>
</evidence>
<name>A0A0A2MDW0_9FLAO</name>
<sequence length="265" mass="30679">MFFKRKKLSEIEFAAKFLIALQKKIKGIEVILINDLEITTKYKGDQSMHFLDNAYSEYSRESKDLKNIINKYVDASAAMYTDRERKISIEQIVPIIKDKRFIAGLKELNPNFETKHIYEPYNSELYIFYAADTEYNIHYLQPNELAELGIKKDELRQIATTNLKNLLEIKRHGSETLFMIIAGGTYEASVILMDIWDKETFPVYGNVVIGIPSRDMLLITGSQDSEGLHKLYDMVARTNEEGDHLVSEQLFELKDGKFELLTLNN</sequence>
<evidence type="ECO:0000313" key="2">
    <source>
        <dbReference type="Proteomes" id="UP000030152"/>
    </source>
</evidence>
<dbReference type="eggNOG" id="COG4848">
    <property type="taxonomic scope" value="Bacteria"/>
</dbReference>
<comment type="caution">
    <text evidence="1">The sequence shown here is derived from an EMBL/GenBank/DDBJ whole genome shotgun (WGS) entry which is preliminary data.</text>
</comment>
<dbReference type="Proteomes" id="UP000030152">
    <property type="component" value="Unassembled WGS sequence"/>
</dbReference>
<accession>A0A0A2MDW0</accession>
<dbReference type="STRING" id="1121895.GCA_000378485_02671"/>
<dbReference type="EMBL" id="JRLX01000010">
    <property type="protein sequence ID" value="KGO86485.1"/>
    <property type="molecule type" value="Genomic_DNA"/>
</dbReference>
<protein>
    <recommendedName>
        <fullName evidence="3">DUF1444 domain-containing protein</fullName>
    </recommendedName>
</protein>